<dbReference type="InterPro" id="IPR026891">
    <property type="entry name" value="Fn3-like"/>
</dbReference>
<dbReference type="GO" id="GO:0009044">
    <property type="term" value="F:xylan 1,4-beta-xylosidase activity"/>
    <property type="evidence" value="ECO:0007669"/>
    <property type="project" value="InterPro"/>
</dbReference>
<evidence type="ECO:0000256" key="3">
    <source>
        <dbReference type="ARBA" id="ARBA00023295"/>
    </source>
</evidence>
<accession>A0A6A4KV46</accession>
<dbReference type="Proteomes" id="UP000428333">
    <property type="component" value="Linkage Group LG11"/>
</dbReference>
<sequence>MSTHWLCNFKFFLFSLLPILTTSTSQPITSNPRPLFPCAPPHHNSYPFCNASLPTPLRAQTLLSLLTLPEKLLQLGTNASAVPRLGIPAYYWWSEALHGINGNGPGVTFSSGPIPSATSFPQVIVTAAAFNRSLWRSVAAAIAVEGRAMYNVGQAGLTFWAPNINVFRDPRWGRGQETPGEDPAVAATYAVDFVEGFQEAGERRRGGVGGKRVLMGSGGGGGDGMMLSACCKHYTAYDLENWGGSDQRCNLQNHDDNFHSYQVYLPDSILTSNVTWDHCDCSKFQHVTEQDMQDTYQPPFRSCIQQGKASCLMCSYNAVNGVPACARGDLLQQARDDWGFKGYIASDCDAVATIFEYQNYTKTPEDAVAVALKAGMDINCGSYVIRHVQSAINQGKLQEEDIDRALLNLLSVQIRLGLFDGDPIKGQFGTLGPQDVCTPKHKKLALEAARQGIVLLKNDKKFLPLNKHSVSSLAIIGPMANTTALGGGYSGVPCNPKSIFYAFSAYSKKTSYAAGCLDGVPCTSNAGFTEAVSVAKEADFVIIVAGLDLTQEAEERDRYSLLMPGFQTALVTTIAAVTKKPLVLVLTGGGPIDVSFAKGDPRIASILWIGYPGEAGGKALAEVIFGDYNPGGRLPVTWYPESFTSVPMTDMNMRANPSRGYPGRTYRFYTGPTIYGFGQGLSYTNYTYNLLSAPSKLSLLGTIKAISENNMSPERGYEELDYIRIDDVEFCDSLIFHVHMSVVNNGDMDGSHVVMLFSRAPKLFKGAPERQLIGFDRVHTVSYGSTETRIAVDPCKHLTIVNELGKRVLPLGDHTLMLLDLQHIVSIER</sequence>
<dbReference type="PANTHER" id="PTHR42721:SF1">
    <property type="entry name" value="BETA-D-XYLOSIDASE 6-RELATED"/>
    <property type="match status" value="1"/>
</dbReference>
<dbReference type="PANTHER" id="PTHR42721">
    <property type="entry name" value="SUGAR HYDROLASE-RELATED"/>
    <property type="match status" value="1"/>
</dbReference>
<evidence type="ECO:0000256" key="4">
    <source>
        <dbReference type="SAM" id="SignalP"/>
    </source>
</evidence>
<protein>
    <recommendedName>
        <fullName evidence="5">Fibronectin type III-like domain-containing protein</fullName>
    </recommendedName>
</protein>
<dbReference type="Gene3D" id="3.20.20.300">
    <property type="entry name" value="Glycoside hydrolase, family 3, N-terminal domain"/>
    <property type="match status" value="1"/>
</dbReference>
<keyword evidence="2" id="KW-0378">Hydrolase</keyword>
<dbReference type="InterPro" id="IPR013783">
    <property type="entry name" value="Ig-like_fold"/>
</dbReference>
<proteinExistence type="predicted"/>
<dbReference type="InterPro" id="IPR017853">
    <property type="entry name" value="GH"/>
</dbReference>
<evidence type="ECO:0000313" key="6">
    <source>
        <dbReference type="EMBL" id="KAE9449515.1"/>
    </source>
</evidence>
<organism evidence="6 7">
    <name type="scientific">Rhododendron williamsianum</name>
    <dbReference type="NCBI Taxonomy" id="262921"/>
    <lineage>
        <taxon>Eukaryota</taxon>
        <taxon>Viridiplantae</taxon>
        <taxon>Streptophyta</taxon>
        <taxon>Embryophyta</taxon>
        <taxon>Tracheophyta</taxon>
        <taxon>Spermatophyta</taxon>
        <taxon>Magnoliopsida</taxon>
        <taxon>eudicotyledons</taxon>
        <taxon>Gunneridae</taxon>
        <taxon>Pentapetalae</taxon>
        <taxon>asterids</taxon>
        <taxon>Ericales</taxon>
        <taxon>Ericaceae</taxon>
        <taxon>Ericoideae</taxon>
        <taxon>Rhodoreae</taxon>
        <taxon>Rhododendron</taxon>
    </lineage>
</organism>
<dbReference type="SUPFAM" id="SSF51445">
    <property type="entry name" value="(Trans)glycosidases"/>
    <property type="match status" value="1"/>
</dbReference>
<feature type="chain" id="PRO_5025650625" description="Fibronectin type III-like domain-containing protein" evidence="4">
    <location>
        <begin position="26"/>
        <end position="829"/>
    </location>
</feature>
<comment type="caution">
    <text evidence="6">The sequence shown here is derived from an EMBL/GenBank/DDBJ whole genome shotgun (WGS) entry which is preliminary data.</text>
</comment>
<dbReference type="GO" id="GO:0031222">
    <property type="term" value="P:arabinan catabolic process"/>
    <property type="evidence" value="ECO:0007669"/>
    <property type="project" value="TreeGrafter"/>
</dbReference>
<evidence type="ECO:0000256" key="1">
    <source>
        <dbReference type="ARBA" id="ARBA00022729"/>
    </source>
</evidence>
<dbReference type="InterPro" id="IPR044993">
    <property type="entry name" value="BXL"/>
</dbReference>
<dbReference type="Pfam" id="PF01915">
    <property type="entry name" value="Glyco_hydro_3_C"/>
    <property type="match status" value="1"/>
</dbReference>
<dbReference type="Pfam" id="PF00933">
    <property type="entry name" value="Glyco_hydro_3"/>
    <property type="match status" value="2"/>
</dbReference>
<dbReference type="EMBL" id="QEFC01003167">
    <property type="protein sequence ID" value="KAE9449515.1"/>
    <property type="molecule type" value="Genomic_DNA"/>
</dbReference>
<feature type="non-terminal residue" evidence="6">
    <location>
        <position position="1"/>
    </location>
</feature>
<dbReference type="InterPro" id="IPR036962">
    <property type="entry name" value="Glyco_hydro_3_N_sf"/>
</dbReference>
<dbReference type="GO" id="GO:0046556">
    <property type="term" value="F:alpha-L-arabinofuranosidase activity"/>
    <property type="evidence" value="ECO:0007669"/>
    <property type="project" value="TreeGrafter"/>
</dbReference>
<dbReference type="SUPFAM" id="SSF52279">
    <property type="entry name" value="Beta-D-glucan exohydrolase, C-terminal domain"/>
    <property type="match status" value="1"/>
</dbReference>
<evidence type="ECO:0000313" key="7">
    <source>
        <dbReference type="Proteomes" id="UP000428333"/>
    </source>
</evidence>
<dbReference type="OrthoDB" id="47059at2759"/>
<keyword evidence="3" id="KW-0326">Glycosidase</keyword>
<dbReference type="Gene3D" id="2.60.40.10">
    <property type="entry name" value="Immunoglobulins"/>
    <property type="match status" value="1"/>
</dbReference>
<dbReference type="AlphaFoldDB" id="A0A6A4KV46"/>
<evidence type="ECO:0000259" key="5">
    <source>
        <dbReference type="SMART" id="SM01217"/>
    </source>
</evidence>
<gene>
    <name evidence="6" type="ORF">C3L33_18579</name>
</gene>
<dbReference type="InterPro" id="IPR036881">
    <property type="entry name" value="Glyco_hydro_3_C_sf"/>
</dbReference>
<dbReference type="InterPro" id="IPR001764">
    <property type="entry name" value="Glyco_hydro_3_N"/>
</dbReference>
<dbReference type="Gene3D" id="3.40.50.1700">
    <property type="entry name" value="Glycoside hydrolase family 3 C-terminal domain"/>
    <property type="match status" value="1"/>
</dbReference>
<evidence type="ECO:0000256" key="2">
    <source>
        <dbReference type="ARBA" id="ARBA00022801"/>
    </source>
</evidence>
<name>A0A6A4KV46_9ERIC</name>
<dbReference type="GO" id="GO:0045493">
    <property type="term" value="P:xylan catabolic process"/>
    <property type="evidence" value="ECO:0007669"/>
    <property type="project" value="InterPro"/>
</dbReference>
<dbReference type="SMART" id="SM01217">
    <property type="entry name" value="Fn3_like"/>
    <property type="match status" value="1"/>
</dbReference>
<feature type="domain" description="Fibronectin type III-like" evidence="5">
    <location>
        <begin position="752"/>
        <end position="822"/>
    </location>
</feature>
<reference evidence="6 7" key="1">
    <citation type="journal article" date="2019" name="Genome Biol. Evol.">
        <title>The Rhododendron genome and chromosomal organization provide insight into shared whole-genome duplications across the heath family (Ericaceae).</title>
        <authorList>
            <person name="Soza V.L."/>
            <person name="Lindsley D."/>
            <person name="Waalkes A."/>
            <person name="Ramage E."/>
            <person name="Patwardhan R.P."/>
            <person name="Burton J.N."/>
            <person name="Adey A."/>
            <person name="Kumar A."/>
            <person name="Qiu R."/>
            <person name="Shendure J."/>
            <person name="Hall B."/>
        </authorList>
    </citation>
    <scope>NUCLEOTIDE SEQUENCE [LARGE SCALE GENOMIC DNA]</scope>
    <source>
        <strain evidence="6">RSF 1966-606</strain>
    </source>
</reference>
<dbReference type="Pfam" id="PF14310">
    <property type="entry name" value="Fn3-like"/>
    <property type="match status" value="1"/>
</dbReference>
<keyword evidence="1 4" id="KW-0732">Signal</keyword>
<dbReference type="InterPro" id="IPR002772">
    <property type="entry name" value="Glyco_hydro_3_C"/>
</dbReference>
<keyword evidence="7" id="KW-1185">Reference proteome</keyword>
<dbReference type="FunFam" id="3.40.50.1700:FF:000001">
    <property type="entry name" value="probable beta-D-xylosidase 2"/>
    <property type="match status" value="1"/>
</dbReference>
<feature type="signal peptide" evidence="4">
    <location>
        <begin position="1"/>
        <end position="25"/>
    </location>
</feature>